<dbReference type="EMBL" id="CP159485">
    <property type="protein sequence ID" value="XCI28142.1"/>
    <property type="molecule type" value="Genomic_DNA"/>
</dbReference>
<dbReference type="AlphaFoldDB" id="A0AAU8HRS3"/>
<keyword evidence="2 6" id="KW-0862">Zinc</keyword>
<organism evidence="7">
    <name type="scientific">Proteinivorax hydrogeniformans</name>
    <dbReference type="NCBI Taxonomy" id="1826727"/>
    <lineage>
        <taxon>Bacteria</taxon>
        <taxon>Bacillati</taxon>
        <taxon>Bacillota</taxon>
        <taxon>Clostridia</taxon>
        <taxon>Eubacteriales</taxon>
        <taxon>Proteinivoracaceae</taxon>
        <taxon>Proteinivorax</taxon>
    </lineage>
</organism>
<dbReference type="GO" id="GO:0044183">
    <property type="term" value="F:protein folding chaperone"/>
    <property type="evidence" value="ECO:0007669"/>
    <property type="project" value="TreeGrafter"/>
</dbReference>
<dbReference type="GO" id="GO:0042026">
    <property type="term" value="P:protein refolding"/>
    <property type="evidence" value="ECO:0007669"/>
    <property type="project" value="TreeGrafter"/>
</dbReference>
<dbReference type="HAMAP" id="MF_00117">
    <property type="entry name" value="HslO"/>
    <property type="match status" value="1"/>
</dbReference>
<dbReference type="SUPFAM" id="SSF118352">
    <property type="entry name" value="HSP33 redox switch-like"/>
    <property type="match status" value="1"/>
</dbReference>
<dbReference type="InterPro" id="IPR016154">
    <property type="entry name" value="Heat_shock_Hsp33_C"/>
</dbReference>
<keyword evidence="5 6" id="KW-0676">Redox-active center</keyword>
<dbReference type="NCBIfam" id="NF001033">
    <property type="entry name" value="PRK00114.1"/>
    <property type="match status" value="1"/>
</dbReference>
<evidence type="ECO:0000256" key="4">
    <source>
        <dbReference type="ARBA" id="ARBA00023186"/>
    </source>
</evidence>
<dbReference type="SUPFAM" id="SSF64397">
    <property type="entry name" value="Hsp33 domain"/>
    <property type="match status" value="1"/>
</dbReference>
<dbReference type="RefSeq" id="WP_353892719.1">
    <property type="nucleotide sequence ID" value="NZ_CP159485.1"/>
</dbReference>
<dbReference type="GO" id="GO:0005737">
    <property type="term" value="C:cytoplasm"/>
    <property type="evidence" value="ECO:0007669"/>
    <property type="project" value="UniProtKB-SubCell"/>
</dbReference>
<evidence type="ECO:0000313" key="7">
    <source>
        <dbReference type="EMBL" id="XCI28142.1"/>
    </source>
</evidence>
<dbReference type="InterPro" id="IPR000397">
    <property type="entry name" value="Heat_shock_Hsp33"/>
</dbReference>
<name>A0AAU8HRS3_9FIRM</name>
<dbReference type="Pfam" id="PF01430">
    <property type="entry name" value="HSP33"/>
    <property type="match status" value="1"/>
</dbReference>
<reference evidence="7" key="1">
    <citation type="journal article" date="2018" name="Antonie Van Leeuwenhoek">
        <title>Proteinivorax hydrogeniformans sp. nov., an anaerobic, haloalkaliphilic bacterium fermenting proteinaceous compounds with high hydrogen production.</title>
        <authorList>
            <person name="Boltyanskaya Y."/>
            <person name="Detkova E."/>
            <person name="Pimenov N."/>
            <person name="Kevbrin V."/>
        </authorList>
    </citation>
    <scope>NUCLEOTIDE SEQUENCE</scope>
    <source>
        <strain evidence="7">Z-710</strain>
    </source>
</reference>
<dbReference type="GO" id="GO:0051082">
    <property type="term" value="F:unfolded protein binding"/>
    <property type="evidence" value="ECO:0007669"/>
    <property type="project" value="UniProtKB-UniRule"/>
</dbReference>
<comment type="subcellular location">
    <subcellularLocation>
        <location evidence="6">Cytoplasm</location>
    </subcellularLocation>
</comment>
<dbReference type="PANTHER" id="PTHR30111:SF1">
    <property type="entry name" value="33 KDA CHAPERONIN"/>
    <property type="match status" value="1"/>
</dbReference>
<comment type="similarity">
    <text evidence="6">Belongs to the HSP33 family.</text>
</comment>
<evidence type="ECO:0000256" key="3">
    <source>
        <dbReference type="ARBA" id="ARBA00023157"/>
    </source>
</evidence>
<protein>
    <recommendedName>
        <fullName evidence="6">33 kDa chaperonin</fullName>
    </recommendedName>
    <alternativeName>
        <fullName evidence="6">Heat shock protein 33 homolog</fullName>
        <shortName evidence="6">HSP33</shortName>
    </alternativeName>
</protein>
<keyword evidence="4 6" id="KW-0143">Chaperone</keyword>
<evidence type="ECO:0000256" key="1">
    <source>
        <dbReference type="ARBA" id="ARBA00022490"/>
    </source>
</evidence>
<gene>
    <name evidence="6 7" type="primary">hslO</name>
    <name evidence="7" type="ORF">PRVXH_002088</name>
</gene>
<evidence type="ECO:0000256" key="6">
    <source>
        <dbReference type="HAMAP-Rule" id="MF_00117"/>
    </source>
</evidence>
<dbReference type="PIRSF" id="PIRSF005261">
    <property type="entry name" value="Heat_shock_Hsp33"/>
    <property type="match status" value="1"/>
</dbReference>
<comment type="function">
    <text evidence="6">Redox regulated molecular chaperone. Protects both thermally unfolding and oxidatively damaged proteins from irreversible aggregation. Plays an important role in the bacterial defense system toward oxidative stress.</text>
</comment>
<evidence type="ECO:0000256" key="5">
    <source>
        <dbReference type="ARBA" id="ARBA00023284"/>
    </source>
</evidence>
<comment type="PTM">
    <text evidence="6">Under oxidizing conditions two disulfide bonds are formed involving the reactive cysteines. Under reducing conditions zinc is bound to the reactive cysteines and the protein is inactive.</text>
</comment>
<feature type="disulfide bond" description="Redox-active" evidence="6">
    <location>
        <begin position="269"/>
        <end position="272"/>
    </location>
</feature>
<evidence type="ECO:0000256" key="2">
    <source>
        <dbReference type="ARBA" id="ARBA00022833"/>
    </source>
</evidence>
<dbReference type="CDD" id="cd00498">
    <property type="entry name" value="Hsp33"/>
    <property type="match status" value="1"/>
</dbReference>
<sequence length="290" mass="31886">MKDYLLYSTAANGNIRCLAAITTNLTNTAQTKHSLFPVASAALGRLLTGSLLMASSEFKGEERLNLRVKGDGPLGQVFADAKIGEVRGYVANPQVELPLSKNKKLDVKKGVGAGELSVIKDLKLKEPYVSTMQLISGEIAEDLTYYYATSEQKPSSFGLGVLVDTDGSILVSGGFLVQIMPDATDEQVTAVEERIAKLGGVVEFIKEKETPEKMIEDLLDGLSPKILHKQPLEYKCSCDRQRFAKGLISLGKEELNNMLKESKEFELSCHFCNSRYNFKPQDIEGLLREL</sequence>
<keyword evidence="1 6" id="KW-0963">Cytoplasm</keyword>
<accession>A0AAU8HRS3</accession>
<keyword evidence="3 6" id="KW-1015">Disulfide bond</keyword>
<proteinExistence type="inferred from homology"/>
<dbReference type="Gene3D" id="3.90.1280.10">
    <property type="entry name" value="HSP33 redox switch-like"/>
    <property type="match status" value="1"/>
</dbReference>
<feature type="disulfide bond" description="Redox-active" evidence="6">
    <location>
        <begin position="236"/>
        <end position="238"/>
    </location>
</feature>
<dbReference type="PANTHER" id="PTHR30111">
    <property type="entry name" value="33 KDA CHAPERONIN"/>
    <property type="match status" value="1"/>
</dbReference>
<dbReference type="Gene3D" id="3.55.30.10">
    <property type="entry name" value="Hsp33 domain"/>
    <property type="match status" value="1"/>
</dbReference>
<dbReference type="InterPro" id="IPR016153">
    <property type="entry name" value="Heat_shock_Hsp33_N"/>
</dbReference>
<reference evidence="7" key="2">
    <citation type="submission" date="2024-06" db="EMBL/GenBank/DDBJ databases">
        <authorList>
            <person name="Petrova K.O."/>
            <person name="Toshchakov S.V."/>
            <person name="Boltjanskaja Y.V."/>
            <person name="Kevbrin V.V."/>
        </authorList>
    </citation>
    <scope>NUCLEOTIDE SEQUENCE</scope>
    <source>
        <strain evidence="7">Z-710</strain>
    </source>
</reference>